<dbReference type="InterPro" id="IPR029045">
    <property type="entry name" value="ClpP/crotonase-like_dom_sf"/>
</dbReference>
<comment type="similarity">
    <text evidence="1">Belongs to the enoyl-CoA hydratase/isomerase family.</text>
</comment>
<evidence type="ECO:0000256" key="6">
    <source>
        <dbReference type="ARBA" id="ARBA00040545"/>
    </source>
</evidence>
<feature type="compositionally biased region" description="Polar residues" evidence="7">
    <location>
        <begin position="1"/>
        <end position="14"/>
    </location>
</feature>
<evidence type="ECO:0000256" key="1">
    <source>
        <dbReference type="ARBA" id="ARBA00005254"/>
    </source>
</evidence>
<dbReference type="Proteomes" id="UP000295304">
    <property type="component" value="Unassembled WGS sequence"/>
</dbReference>
<dbReference type="OrthoDB" id="9795613at2"/>
<dbReference type="CDD" id="cd06558">
    <property type="entry name" value="crotonase-like"/>
    <property type="match status" value="1"/>
</dbReference>
<dbReference type="GO" id="GO:0006631">
    <property type="term" value="P:fatty acid metabolic process"/>
    <property type="evidence" value="ECO:0007669"/>
    <property type="project" value="UniProtKB-KW"/>
</dbReference>
<evidence type="ECO:0000256" key="7">
    <source>
        <dbReference type="SAM" id="MobiDB-lite"/>
    </source>
</evidence>
<dbReference type="PANTHER" id="PTHR43602">
    <property type="match status" value="1"/>
</dbReference>
<dbReference type="EMBL" id="SLZW01000002">
    <property type="protein sequence ID" value="TCS64391.1"/>
    <property type="molecule type" value="Genomic_DNA"/>
</dbReference>
<keyword evidence="9" id="KW-1185">Reference proteome</keyword>
<dbReference type="NCBIfam" id="NF006008">
    <property type="entry name" value="PRK08139.1"/>
    <property type="match status" value="1"/>
</dbReference>
<feature type="region of interest" description="Disordered" evidence="7">
    <location>
        <begin position="1"/>
        <end position="23"/>
    </location>
</feature>
<organism evidence="8 9">
    <name type="scientific">Varunaivibrio sulfuroxidans</name>
    <dbReference type="NCBI Taxonomy" id="1773489"/>
    <lineage>
        <taxon>Bacteria</taxon>
        <taxon>Pseudomonadati</taxon>
        <taxon>Pseudomonadota</taxon>
        <taxon>Alphaproteobacteria</taxon>
        <taxon>Rhodospirillales</taxon>
        <taxon>Magnetovibrionaceae</taxon>
        <taxon>Varunaivibrio</taxon>
    </lineage>
</organism>
<keyword evidence="4" id="KW-0443">Lipid metabolism</keyword>
<dbReference type="Gene3D" id="1.10.12.10">
    <property type="entry name" value="Lyase 2-enoyl-coa Hydratase, Chain A, domain 2"/>
    <property type="match status" value="1"/>
</dbReference>
<proteinExistence type="inferred from homology"/>
<dbReference type="Gene3D" id="3.90.226.10">
    <property type="entry name" value="2-enoyl-CoA Hydratase, Chain A, domain 1"/>
    <property type="match status" value="1"/>
</dbReference>
<dbReference type="RefSeq" id="WP_132938328.1">
    <property type="nucleotide sequence ID" value="NZ_CP119676.1"/>
</dbReference>
<feature type="compositionally biased region" description="Basic and acidic residues" evidence="7">
    <location>
        <begin position="289"/>
        <end position="301"/>
    </location>
</feature>
<protein>
    <recommendedName>
        <fullName evidence="6">Enoyl-CoA hydratase domain-containing protein 3, mitochondrial</fullName>
    </recommendedName>
</protein>
<dbReference type="PANTHER" id="PTHR43602:SF1">
    <property type="entry name" value="ENOYL-COA HYDRATASE DOMAIN-CONTAINING PROTEIN 3, MITOCHONDRIAL"/>
    <property type="match status" value="1"/>
</dbReference>
<evidence type="ECO:0000256" key="4">
    <source>
        <dbReference type="ARBA" id="ARBA00023098"/>
    </source>
</evidence>
<sequence>MAANRTAAQPQGSPEENDPQSDLVLRREHDGIVWLTLNRPRQYNALSEALLARLQDRLDTIADDPAVRVVILRGAGKAFCAGHDLKEMRQEDTREAHQTLFERCSRLMLSLTRSPQPIIAAVGGIATAAGCQLVAQCDLAIAAENARFATSGINLGLFCATPSVALSRVMGRKKALEMLLCGDFIDAREALEHGLINAVVKAEELETAADTLARKIATKSPTAVAMGKLQFYRHIDRPLEEAYTIAAQTMACNMMHPDAQHGIDAFIEKRPPPRWSDRDTRAVSCANKPRIEAAPDHKYGQ</sequence>
<evidence type="ECO:0000256" key="5">
    <source>
        <dbReference type="ARBA" id="ARBA00037410"/>
    </source>
</evidence>
<name>A0A4V2UP36_9PROT</name>
<dbReference type="Pfam" id="PF00378">
    <property type="entry name" value="ECH_1"/>
    <property type="match status" value="1"/>
</dbReference>
<feature type="compositionally biased region" description="Basic and acidic residues" evidence="7">
    <location>
        <begin position="270"/>
        <end position="281"/>
    </location>
</feature>
<dbReference type="SUPFAM" id="SSF52096">
    <property type="entry name" value="ClpP/crotonase"/>
    <property type="match status" value="1"/>
</dbReference>
<comment type="function">
    <text evidence="5">May play a role in fatty acid biosynthesis and insulin sensitivity.</text>
</comment>
<gene>
    <name evidence="8" type="ORF">EDD55_102437</name>
</gene>
<keyword evidence="3" id="KW-0809">Transit peptide</keyword>
<accession>A0A4V2UP36</accession>
<dbReference type="InterPro" id="IPR052377">
    <property type="entry name" value="Mitochondrial_ECH-domain"/>
</dbReference>
<evidence type="ECO:0000256" key="2">
    <source>
        <dbReference type="ARBA" id="ARBA00022832"/>
    </source>
</evidence>
<dbReference type="AlphaFoldDB" id="A0A4V2UP36"/>
<feature type="region of interest" description="Disordered" evidence="7">
    <location>
        <begin position="270"/>
        <end position="301"/>
    </location>
</feature>
<reference evidence="8 9" key="1">
    <citation type="submission" date="2019-03" db="EMBL/GenBank/DDBJ databases">
        <title>Genomic Encyclopedia of Type Strains, Phase IV (KMG-IV): sequencing the most valuable type-strain genomes for metagenomic binning, comparative biology and taxonomic classification.</title>
        <authorList>
            <person name="Goeker M."/>
        </authorList>
    </citation>
    <scope>NUCLEOTIDE SEQUENCE [LARGE SCALE GENOMIC DNA]</scope>
    <source>
        <strain evidence="8 9">DSM 101688</strain>
    </source>
</reference>
<dbReference type="GO" id="GO:0016836">
    <property type="term" value="F:hydro-lyase activity"/>
    <property type="evidence" value="ECO:0007669"/>
    <property type="project" value="TreeGrafter"/>
</dbReference>
<evidence type="ECO:0000313" key="9">
    <source>
        <dbReference type="Proteomes" id="UP000295304"/>
    </source>
</evidence>
<keyword evidence="2" id="KW-0276">Fatty acid metabolism</keyword>
<evidence type="ECO:0000313" key="8">
    <source>
        <dbReference type="EMBL" id="TCS64391.1"/>
    </source>
</evidence>
<comment type="caution">
    <text evidence="8">The sequence shown here is derived from an EMBL/GenBank/DDBJ whole genome shotgun (WGS) entry which is preliminary data.</text>
</comment>
<dbReference type="InterPro" id="IPR001753">
    <property type="entry name" value="Enoyl-CoA_hydra/iso"/>
</dbReference>
<dbReference type="InterPro" id="IPR014748">
    <property type="entry name" value="Enoyl-CoA_hydra_C"/>
</dbReference>
<evidence type="ECO:0000256" key="3">
    <source>
        <dbReference type="ARBA" id="ARBA00022946"/>
    </source>
</evidence>